<dbReference type="InterPro" id="IPR010998">
    <property type="entry name" value="Integrase_recombinase_N"/>
</dbReference>
<dbReference type="RefSeq" id="WP_238311085.1">
    <property type="nucleotide sequence ID" value="NZ_BPQV01000005.1"/>
</dbReference>
<dbReference type="PROSITE" id="PS51898">
    <property type="entry name" value="TYR_RECOMBINASE"/>
    <property type="match status" value="1"/>
</dbReference>
<evidence type="ECO:0000259" key="5">
    <source>
        <dbReference type="PROSITE" id="PS51898"/>
    </source>
</evidence>
<feature type="domain" description="Tyr recombinase" evidence="5">
    <location>
        <begin position="371"/>
        <end position="574"/>
    </location>
</feature>
<evidence type="ECO:0000256" key="2">
    <source>
        <dbReference type="ARBA" id="ARBA00022908"/>
    </source>
</evidence>
<evidence type="ECO:0000313" key="6">
    <source>
        <dbReference type="EMBL" id="GJE27232.1"/>
    </source>
</evidence>
<reference evidence="6" key="2">
    <citation type="submission" date="2021-08" db="EMBL/GenBank/DDBJ databases">
        <authorList>
            <person name="Tani A."/>
            <person name="Ola A."/>
            <person name="Ogura Y."/>
            <person name="Katsura K."/>
            <person name="Hayashi T."/>
        </authorList>
    </citation>
    <scope>NUCLEOTIDE SEQUENCE</scope>
    <source>
        <strain evidence="6">NBRC 15689</strain>
    </source>
</reference>
<dbReference type="CDD" id="cd01184">
    <property type="entry name" value="INT_C_like_1"/>
    <property type="match status" value="1"/>
</dbReference>
<name>A0ABQ4TAZ9_METOR</name>
<dbReference type="InterPro" id="IPR046668">
    <property type="entry name" value="DUF6538"/>
</dbReference>
<dbReference type="EMBL" id="BPQV01000005">
    <property type="protein sequence ID" value="GJE27232.1"/>
    <property type="molecule type" value="Genomic_DNA"/>
</dbReference>
<dbReference type="PANTHER" id="PTHR30349">
    <property type="entry name" value="PHAGE INTEGRASE-RELATED"/>
    <property type="match status" value="1"/>
</dbReference>
<keyword evidence="4" id="KW-0233">DNA recombination</keyword>
<accession>A0ABQ4TAZ9</accession>
<keyword evidence="3" id="KW-0238">DNA-binding</keyword>
<proteinExistence type="inferred from homology"/>
<dbReference type="InterPro" id="IPR002104">
    <property type="entry name" value="Integrase_catalytic"/>
</dbReference>
<reference evidence="6" key="1">
    <citation type="journal article" date="2021" name="Front. Microbiol.">
        <title>Comprehensive Comparative Genomics and Phenotyping of Methylobacterium Species.</title>
        <authorList>
            <person name="Alessa O."/>
            <person name="Ogura Y."/>
            <person name="Fujitani Y."/>
            <person name="Takami H."/>
            <person name="Hayashi T."/>
            <person name="Sahin N."/>
            <person name="Tani A."/>
        </authorList>
    </citation>
    <scope>NUCLEOTIDE SEQUENCE</scope>
    <source>
        <strain evidence="6">NBRC 15689</strain>
    </source>
</reference>
<evidence type="ECO:0000256" key="3">
    <source>
        <dbReference type="ARBA" id="ARBA00023125"/>
    </source>
</evidence>
<organism evidence="6 7">
    <name type="scientific">Methylobacterium organophilum</name>
    <dbReference type="NCBI Taxonomy" id="410"/>
    <lineage>
        <taxon>Bacteria</taxon>
        <taxon>Pseudomonadati</taxon>
        <taxon>Pseudomonadota</taxon>
        <taxon>Alphaproteobacteria</taxon>
        <taxon>Hyphomicrobiales</taxon>
        <taxon>Methylobacteriaceae</taxon>
        <taxon>Methylobacterium</taxon>
    </lineage>
</organism>
<gene>
    <name evidence="6" type="ORF">LKMONMHP_2089</name>
</gene>
<dbReference type="PANTHER" id="PTHR30349:SF64">
    <property type="entry name" value="PROPHAGE INTEGRASE INTD-RELATED"/>
    <property type="match status" value="1"/>
</dbReference>
<evidence type="ECO:0000313" key="7">
    <source>
        <dbReference type="Proteomes" id="UP001055156"/>
    </source>
</evidence>
<dbReference type="InterPro" id="IPR050090">
    <property type="entry name" value="Tyrosine_recombinase_XerCD"/>
</dbReference>
<evidence type="ECO:0000256" key="1">
    <source>
        <dbReference type="ARBA" id="ARBA00008857"/>
    </source>
</evidence>
<dbReference type="InterPro" id="IPR011010">
    <property type="entry name" value="DNA_brk_join_enz"/>
</dbReference>
<dbReference type="Pfam" id="PF20172">
    <property type="entry name" value="DUF6538"/>
    <property type="match status" value="1"/>
</dbReference>
<dbReference type="Gene3D" id="1.10.150.130">
    <property type="match status" value="1"/>
</dbReference>
<dbReference type="Gene3D" id="1.10.443.10">
    <property type="entry name" value="Intergrase catalytic core"/>
    <property type="match status" value="1"/>
</dbReference>
<sequence>MALMSYLIRDGLGTYYFRRVIPAELRPFMPAPWTGKANWKLSLRTKEPAAAKKAGSRMLRDCMADFEQAERTKRGEIPTASTRRAATMPLPEEIEADVLAELLAADDAERSDGDARRQLQTAAERSQWPDLMPVAFGRRGMAEDHHHVYGGELEELAADYRKALSRSDPGIVDAETRDLLRRKQAPIDPTSEAYHEASLAVLRAHVKAYGLMLARQEGEVVSTPPPSSQCGPTLTEAYEAWKAGSGARGSRKPSGRTLLEAERSVRLLKEWHGDIRLGDLTREKARDFRDALARVPTRLPAELRRLPMRDLLKRNLKGYPTQHAATINKTLAILAAIVSHAEAAGRLDTVPGFKNPFVKGIKLVVDARAEEKRQPFSAADLKAIFGTGVYGSGERPRGGGGEAAFWLPLMALLSGARQGELAQLRVMDLAQDAETGVWHLDIGTAGGRSIKTASSRRKVPLHPELERIGLLRYRQSLLDAGSKPDSPLWPHVEADNEGRQNGPWSKWFNRYLRDKAGIEDRTKVFHSFRHTFKELARAAKLAEDVHDALTGHTGGGVGRQYGRFGLKVLAEELARIEAPDVVRGLRWD</sequence>
<keyword evidence="7" id="KW-1185">Reference proteome</keyword>
<protein>
    <recommendedName>
        <fullName evidence="5">Tyr recombinase domain-containing protein</fullName>
    </recommendedName>
</protein>
<dbReference type="Proteomes" id="UP001055156">
    <property type="component" value="Unassembled WGS sequence"/>
</dbReference>
<dbReference type="InterPro" id="IPR013762">
    <property type="entry name" value="Integrase-like_cat_sf"/>
</dbReference>
<comment type="caution">
    <text evidence="6">The sequence shown here is derived from an EMBL/GenBank/DDBJ whole genome shotgun (WGS) entry which is preliminary data.</text>
</comment>
<comment type="similarity">
    <text evidence="1">Belongs to the 'phage' integrase family.</text>
</comment>
<evidence type="ECO:0000256" key="4">
    <source>
        <dbReference type="ARBA" id="ARBA00023172"/>
    </source>
</evidence>
<keyword evidence="2" id="KW-0229">DNA integration</keyword>
<dbReference type="SUPFAM" id="SSF56349">
    <property type="entry name" value="DNA breaking-rejoining enzymes"/>
    <property type="match status" value="1"/>
</dbReference>